<dbReference type="STRING" id="411684.HPDFL43_05765"/>
<evidence type="ECO:0000256" key="3">
    <source>
        <dbReference type="ARBA" id="ARBA00022840"/>
    </source>
</evidence>
<gene>
    <name evidence="6" type="ORF">HPDFL43_05765</name>
</gene>
<dbReference type="eggNOG" id="COG3378">
    <property type="taxonomic scope" value="Bacteria"/>
</dbReference>
<reference evidence="6 7" key="2">
    <citation type="submission" date="2012-06" db="EMBL/GenBank/DDBJ databases">
        <authorList>
            <person name="Fiebig A."/>
        </authorList>
    </citation>
    <scope>NUCLEOTIDE SEQUENCE [LARGE SCALE GENOMIC DNA]</scope>
    <source>
        <strain evidence="6 7">DFL-43</strain>
    </source>
</reference>
<dbReference type="InterPro" id="IPR051620">
    <property type="entry name" value="ORF904-like_C"/>
</dbReference>
<dbReference type="GO" id="GO:0016787">
    <property type="term" value="F:hydrolase activity"/>
    <property type="evidence" value="ECO:0007669"/>
    <property type="project" value="UniProtKB-KW"/>
</dbReference>
<feature type="region of interest" description="Disordered" evidence="4">
    <location>
        <begin position="14"/>
        <end position="69"/>
    </location>
</feature>
<dbReference type="NCBIfam" id="TIGR01613">
    <property type="entry name" value="primase_Cterm"/>
    <property type="match status" value="1"/>
</dbReference>
<feature type="domain" description="SF3 helicase" evidence="5">
    <location>
        <begin position="309"/>
        <end position="469"/>
    </location>
</feature>
<dbReference type="SMART" id="SM00885">
    <property type="entry name" value="D5_N"/>
    <property type="match status" value="1"/>
</dbReference>
<evidence type="ECO:0000256" key="4">
    <source>
        <dbReference type="SAM" id="MobiDB-lite"/>
    </source>
</evidence>
<keyword evidence="1" id="KW-0547">Nucleotide-binding</keyword>
<proteinExistence type="predicted"/>
<dbReference type="InterPro" id="IPR014818">
    <property type="entry name" value="Phage/plasmid_primase_P4_C"/>
</dbReference>
<evidence type="ECO:0000259" key="5">
    <source>
        <dbReference type="PROSITE" id="PS51206"/>
    </source>
</evidence>
<comment type="caution">
    <text evidence="6">The sequence shown here is derived from an EMBL/GenBank/DDBJ whole genome shotgun (WGS) entry which is preliminary data.</text>
</comment>
<organism evidence="6 7">
    <name type="scientific">Hoeflea phototrophica (strain DSM 17068 / NCIMB 14078 / DFL-43)</name>
    <dbReference type="NCBI Taxonomy" id="411684"/>
    <lineage>
        <taxon>Bacteria</taxon>
        <taxon>Pseudomonadati</taxon>
        <taxon>Pseudomonadota</taxon>
        <taxon>Alphaproteobacteria</taxon>
        <taxon>Hyphomicrobiales</taxon>
        <taxon>Rhizobiaceae</taxon>
        <taxon>Hoeflea</taxon>
    </lineage>
</organism>
<keyword evidence="3" id="KW-0067">ATP-binding</keyword>
<dbReference type="Pfam" id="PF08706">
    <property type="entry name" value="D5_N"/>
    <property type="match status" value="1"/>
</dbReference>
<dbReference type="InterPro" id="IPR027417">
    <property type="entry name" value="P-loop_NTPase"/>
</dbReference>
<dbReference type="HOGENOM" id="CLU_018483_2_1_5"/>
<keyword evidence="7" id="KW-1185">Reference proteome</keyword>
<evidence type="ECO:0000313" key="6">
    <source>
        <dbReference type="EMBL" id="EDQ33936.1"/>
    </source>
</evidence>
<dbReference type="GO" id="GO:0005524">
    <property type="term" value="F:ATP binding"/>
    <property type="evidence" value="ECO:0007669"/>
    <property type="project" value="UniProtKB-KW"/>
</dbReference>
<dbReference type="RefSeq" id="WP_007196942.1">
    <property type="nucleotide sequence ID" value="NZ_CM002917.1"/>
</dbReference>
<protein>
    <submittedName>
        <fullName evidence="6">Phage/plasmid primase, P4 family</fullName>
    </submittedName>
</protein>
<feature type="compositionally biased region" description="Basic and acidic residues" evidence="4">
    <location>
        <begin position="51"/>
        <end position="67"/>
    </location>
</feature>
<dbReference type="Gene3D" id="3.40.50.300">
    <property type="entry name" value="P-loop containing nucleotide triphosphate hydrolases"/>
    <property type="match status" value="1"/>
</dbReference>
<dbReference type="PANTHER" id="PTHR35372">
    <property type="entry name" value="ATP BINDING PROTEIN-RELATED"/>
    <property type="match status" value="1"/>
</dbReference>
<reference evidence="6 7" key="1">
    <citation type="submission" date="2007-10" db="EMBL/GenBank/DDBJ databases">
        <authorList>
            <person name="Wagner-Dobler I."/>
            <person name="Ferriera S."/>
            <person name="Johnson J."/>
            <person name="Kravitz S."/>
            <person name="Beeson K."/>
            <person name="Sutton G."/>
            <person name="Rogers Y.-H."/>
            <person name="Friedman R."/>
            <person name="Frazier M."/>
            <person name="Venter J.C."/>
        </authorList>
    </citation>
    <scope>NUCLEOTIDE SEQUENCE [LARGE SCALE GENOMIC DNA]</scope>
    <source>
        <strain evidence="6 7">DFL-43</strain>
    </source>
</reference>
<accession>A9D4Q6</accession>
<dbReference type="PANTHER" id="PTHR35372:SF2">
    <property type="entry name" value="SF3 HELICASE DOMAIN-CONTAINING PROTEIN"/>
    <property type="match status" value="1"/>
</dbReference>
<keyword evidence="2" id="KW-0378">Hydrolase</keyword>
<dbReference type="InterPro" id="IPR014015">
    <property type="entry name" value="Helicase_SF3_DNA-vir"/>
</dbReference>
<feature type="region of interest" description="Disordered" evidence="4">
    <location>
        <begin position="587"/>
        <end position="607"/>
    </location>
</feature>
<dbReference type="PROSITE" id="PS51206">
    <property type="entry name" value="SF3_HELICASE_1"/>
    <property type="match status" value="1"/>
</dbReference>
<evidence type="ECO:0000313" key="7">
    <source>
        <dbReference type="Proteomes" id="UP000004291"/>
    </source>
</evidence>
<dbReference type="EMBL" id="ABIA03000002">
    <property type="protein sequence ID" value="EDQ33936.1"/>
    <property type="molecule type" value="Genomic_DNA"/>
</dbReference>
<dbReference type="Proteomes" id="UP000004291">
    <property type="component" value="Chromosome"/>
</dbReference>
<dbReference type="AlphaFoldDB" id="A9D4Q6"/>
<sequence length="607" mass="66399">MNQHIPPAVQAMLDAMGHQPPDDAPGDVHASKSPDPSLGLARGGETGAMRKKPDNGRKKGAFSRDPDQPSLADIVEACSLLDHSDTDNAKRLLSHFGSDLLVVTQSKAKSPFYAVWTGASWDTDNGGPRALALAQQLGDLIMMEVEHLGPTPDEQSALDAGGQFLDKPDEDLGKAETKAKRMAEEAAKTWGKRRAARASFAVGSKNLAKMNAMLSCAAPHIMRDPDDFNADRYSFATLNHTIKFGRRTVVVPAQSDAQEDGEEIRAVVDVRKGHSREDLITQLVPVEFDPDAACPKWEAFLTQMLPDPLVRKLVQIAFALGLVGVTVQKLFFHYGSGANGKSVAMEVICRLLGSASVTLPATSFIGESNTGGSASPDIARLYGRRFLRVKELPVGEDLKENLVKEVTGGEAITARDLHQGYFDFDPLFTPHMSGNGYPRITGMDNGIWRRMCVVHWPVQLSADQQRDFEDVMGEFETEFPGILNWLIDGMRMFLEEGLVIPDAVARATQDYRDEMDPTAAFCAACVRIAPGERLTAKDFYHAYVNYTVDQGGKPISLTRFGLIMKRKFEREEGRTNHYLGVALENVPRGEGDGGGAPPSHWDEIPPI</sequence>
<evidence type="ECO:0000256" key="1">
    <source>
        <dbReference type="ARBA" id="ARBA00022741"/>
    </source>
</evidence>
<evidence type="ECO:0000256" key="2">
    <source>
        <dbReference type="ARBA" id="ARBA00022801"/>
    </source>
</evidence>
<dbReference type="InterPro" id="IPR006500">
    <property type="entry name" value="Helicase_put_C_phage/plasmid"/>
</dbReference>
<name>A9D4Q6_HOEPD</name>